<sequence>MARDLPKYVHADTDRHGRIRYYYKPPGGRKIALPGEPNSPEMIAAYQEACAGRIAPKPMRAKEEGRRLRAAMPDTLRWLCEAYYQSDAFMSLDERTRYVRKQVVEHCLNEPTEPGAKTLYADFPLDRMTPKAIKVLRDRKARLPEAANVRVKAFRQIFAWAMEAETTEKLTANHARDVAYKPRQGDGFHAWTLDEVERFEEHYPVGTTARLAMALLLYTGQRRSDIVVLGRQHVRDGWLIFTQFKGRNRKPARMEIPIIPELQRIIDASPTGDLTYLKTTFGKPFTGNGFGNRMRKWCNDAGLSDCSSHGLRKAAAARLAELGCSDREIMSITGHTTTKEIDRYTRSARQRKMAENVLRRINDAS</sequence>
<evidence type="ECO:0000313" key="5">
    <source>
        <dbReference type="Proteomes" id="UP000184485"/>
    </source>
</evidence>
<dbReference type="InterPro" id="IPR013762">
    <property type="entry name" value="Integrase-like_cat_sf"/>
</dbReference>
<dbReference type="AlphaFoldDB" id="A0A1M4YDY4"/>
<evidence type="ECO:0000259" key="3">
    <source>
        <dbReference type="PROSITE" id="PS51898"/>
    </source>
</evidence>
<organism evidence="4 5">
    <name type="scientific">Kaistia soli DSM 19436</name>
    <dbReference type="NCBI Taxonomy" id="1122133"/>
    <lineage>
        <taxon>Bacteria</taxon>
        <taxon>Pseudomonadati</taxon>
        <taxon>Pseudomonadota</taxon>
        <taxon>Alphaproteobacteria</taxon>
        <taxon>Hyphomicrobiales</taxon>
        <taxon>Kaistiaceae</taxon>
        <taxon>Kaistia</taxon>
    </lineage>
</organism>
<dbReference type="InterPro" id="IPR011010">
    <property type="entry name" value="DNA_brk_join_enz"/>
</dbReference>
<proteinExistence type="predicted"/>
<name>A0A1M4YDY4_9HYPH</name>
<dbReference type="OrthoDB" id="7873969at2"/>
<dbReference type="Pfam" id="PF00589">
    <property type="entry name" value="Phage_integrase"/>
    <property type="match status" value="1"/>
</dbReference>
<dbReference type="PROSITE" id="PS51898">
    <property type="entry name" value="TYR_RECOMBINASE"/>
    <property type="match status" value="1"/>
</dbReference>
<keyword evidence="1" id="KW-0229">DNA integration</keyword>
<dbReference type="Gene3D" id="1.10.443.10">
    <property type="entry name" value="Intergrase catalytic core"/>
    <property type="match status" value="1"/>
</dbReference>
<evidence type="ECO:0000256" key="1">
    <source>
        <dbReference type="ARBA" id="ARBA00022908"/>
    </source>
</evidence>
<dbReference type="InterPro" id="IPR050090">
    <property type="entry name" value="Tyrosine_recombinase_XerCD"/>
</dbReference>
<keyword evidence="2" id="KW-0233">DNA recombination</keyword>
<feature type="domain" description="Tyr recombinase" evidence="3">
    <location>
        <begin position="186"/>
        <end position="357"/>
    </location>
</feature>
<accession>A0A1M4YDY4</accession>
<dbReference type="PANTHER" id="PTHR30349">
    <property type="entry name" value="PHAGE INTEGRASE-RELATED"/>
    <property type="match status" value="1"/>
</dbReference>
<reference evidence="4 5" key="1">
    <citation type="submission" date="2016-11" db="EMBL/GenBank/DDBJ databases">
        <authorList>
            <person name="Jaros S."/>
            <person name="Januszkiewicz K."/>
            <person name="Wedrychowicz H."/>
        </authorList>
    </citation>
    <scope>NUCLEOTIDE SEQUENCE [LARGE SCALE GENOMIC DNA]</scope>
    <source>
        <strain evidence="4 5">DSM 19436</strain>
    </source>
</reference>
<gene>
    <name evidence="4" type="ORF">SAMN02745157_1497</name>
</gene>
<dbReference type="STRING" id="1122133.SAMN02745157_1497"/>
<evidence type="ECO:0000256" key="2">
    <source>
        <dbReference type="ARBA" id="ARBA00023172"/>
    </source>
</evidence>
<dbReference type="SUPFAM" id="SSF56349">
    <property type="entry name" value="DNA breaking-rejoining enzymes"/>
    <property type="match status" value="1"/>
</dbReference>
<dbReference type="Proteomes" id="UP000184485">
    <property type="component" value="Unassembled WGS sequence"/>
</dbReference>
<dbReference type="GO" id="GO:0006310">
    <property type="term" value="P:DNA recombination"/>
    <property type="evidence" value="ECO:0007669"/>
    <property type="project" value="UniProtKB-KW"/>
</dbReference>
<evidence type="ECO:0000313" key="4">
    <source>
        <dbReference type="EMBL" id="SHF04044.1"/>
    </source>
</evidence>
<dbReference type="InterPro" id="IPR002104">
    <property type="entry name" value="Integrase_catalytic"/>
</dbReference>
<protein>
    <submittedName>
        <fullName evidence="4">Site-specific recombinase XerD</fullName>
    </submittedName>
</protein>
<dbReference type="GO" id="GO:0015074">
    <property type="term" value="P:DNA integration"/>
    <property type="evidence" value="ECO:0007669"/>
    <property type="project" value="UniProtKB-KW"/>
</dbReference>
<dbReference type="EMBL" id="FQUP01000001">
    <property type="protein sequence ID" value="SHF04044.1"/>
    <property type="molecule type" value="Genomic_DNA"/>
</dbReference>
<dbReference type="PANTHER" id="PTHR30349:SF64">
    <property type="entry name" value="PROPHAGE INTEGRASE INTD-RELATED"/>
    <property type="match status" value="1"/>
</dbReference>
<keyword evidence="5" id="KW-1185">Reference proteome</keyword>
<dbReference type="GO" id="GO:0003677">
    <property type="term" value="F:DNA binding"/>
    <property type="evidence" value="ECO:0007669"/>
    <property type="project" value="InterPro"/>
</dbReference>